<protein>
    <submittedName>
        <fullName evidence="3">Microtubule binding motor protein</fullName>
    </submittedName>
</protein>
<reference evidence="3 4" key="1">
    <citation type="submission" date="2024-01" db="EMBL/GenBank/DDBJ databases">
        <title>The complete chloroplast genome sequence of Lithospermum erythrorhizon: insights into the phylogenetic relationship among Boraginaceae species and the maternal lineages of purple gromwells.</title>
        <authorList>
            <person name="Okada T."/>
            <person name="Watanabe K."/>
        </authorList>
    </citation>
    <scope>NUCLEOTIDE SEQUENCE [LARGE SCALE GENOMIC DNA]</scope>
</reference>
<dbReference type="PANTHER" id="PTHR46284">
    <property type="entry name" value="PROTEIN KINESIN LIGHT CHAIN-RELATED 3"/>
    <property type="match status" value="1"/>
</dbReference>
<feature type="region of interest" description="Disordered" evidence="2">
    <location>
        <begin position="702"/>
        <end position="728"/>
    </location>
</feature>
<feature type="compositionally biased region" description="Low complexity" evidence="2">
    <location>
        <begin position="160"/>
        <end position="180"/>
    </location>
</feature>
<keyword evidence="4" id="KW-1185">Reference proteome</keyword>
<dbReference type="InterPro" id="IPR019734">
    <property type="entry name" value="TPR_rpt"/>
</dbReference>
<feature type="repeat" description="TPR" evidence="1">
    <location>
        <begin position="515"/>
        <end position="548"/>
    </location>
</feature>
<accession>A0AAV3PVD0</accession>
<dbReference type="SMART" id="SM00028">
    <property type="entry name" value="TPR"/>
    <property type="match status" value="9"/>
</dbReference>
<dbReference type="Pfam" id="PF13181">
    <property type="entry name" value="TPR_8"/>
    <property type="match status" value="1"/>
</dbReference>
<evidence type="ECO:0000256" key="2">
    <source>
        <dbReference type="SAM" id="MobiDB-lite"/>
    </source>
</evidence>
<feature type="region of interest" description="Disordered" evidence="2">
    <location>
        <begin position="110"/>
        <end position="218"/>
    </location>
</feature>
<feature type="region of interest" description="Disordered" evidence="2">
    <location>
        <begin position="17"/>
        <end position="60"/>
    </location>
</feature>
<gene>
    <name evidence="3" type="ORF">LIER_13012</name>
</gene>
<evidence type="ECO:0000313" key="4">
    <source>
        <dbReference type="Proteomes" id="UP001454036"/>
    </source>
</evidence>
<evidence type="ECO:0000313" key="3">
    <source>
        <dbReference type="EMBL" id="GAA0155243.1"/>
    </source>
</evidence>
<feature type="region of interest" description="Disordered" evidence="2">
    <location>
        <begin position="73"/>
        <end position="97"/>
    </location>
</feature>
<dbReference type="Pfam" id="PF13424">
    <property type="entry name" value="TPR_12"/>
    <property type="match status" value="2"/>
</dbReference>
<dbReference type="EMBL" id="BAABME010002576">
    <property type="protein sequence ID" value="GAA0155243.1"/>
    <property type="molecule type" value="Genomic_DNA"/>
</dbReference>
<keyword evidence="1" id="KW-0802">TPR repeat</keyword>
<dbReference type="Proteomes" id="UP001454036">
    <property type="component" value="Unassembled WGS sequence"/>
</dbReference>
<organism evidence="3 4">
    <name type="scientific">Lithospermum erythrorhizon</name>
    <name type="common">Purple gromwell</name>
    <name type="synonym">Lithospermum officinale var. erythrorhizon</name>
    <dbReference type="NCBI Taxonomy" id="34254"/>
    <lineage>
        <taxon>Eukaryota</taxon>
        <taxon>Viridiplantae</taxon>
        <taxon>Streptophyta</taxon>
        <taxon>Embryophyta</taxon>
        <taxon>Tracheophyta</taxon>
        <taxon>Spermatophyta</taxon>
        <taxon>Magnoliopsida</taxon>
        <taxon>eudicotyledons</taxon>
        <taxon>Gunneridae</taxon>
        <taxon>Pentapetalae</taxon>
        <taxon>asterids</taxon>
        <taxon>lamiids</taxon>
        <taxon>Boraginales</taxon>
        <taxon>Boraginaceae</taxon>
        <taxon>Boraginoideae</taxon>
        <taxon>Lithospermeae</taxon>
        <taxon>Lithospermum</taxon>
    </lineage>
</organism>
<name>A0AAV3PVD0_LITER</name>
<dbReference type="AlphaFoldDB" id="A0AAV3PVD0"/>
<dbReference type="SUPFAM" id="SSF48452">
    <property type="entry name" value="TPR-like"/>
    <property type="match status" value="3"/>
</dbReference>
<feature type="compositionally biased region" description="Polar residues" evidence="2">
    <location>
        <begin position="144"/>
        <end position="156"/>
    </location>
</feature>
<feature type="compositionally biased region" description="Polar residues" evidence="2">
    <location>
        <begin position="715"/>
        <end position="728"/>
    </location>
</feature>
<evidence type="ECO:0000256" key="1">
    <source>
        <dbReference type="PROSITE-ProRule" id="PRU00339"/>
    </source>
</evidence>
<feature type="compositionally biased region" description="Polar residues" evidence="2">
    <location>
        <begin position="73"/>
        <end position="85"/>
    </location>
</feature>
<dbReference type="PROSITE" id="PS50005">
    <property type="entry name" value="TPR"/>
    <property type="match status" value="2"/>
</dbReference>
<dbReference type="PANTHER" id="PTHR46284:SF5">
    <property type="entry name" value="PROTEIN KINESIN LIGHT CHAIN-RELATED 3"/>
    <property type="match status" value="1"/>
</dbReference>
<dbReference type="InterPro" id="IPR011990">
    <property type="entry name" value="TPR-like_helical_dom_sf"/>
</dbReference>
<feature type="compositionally biased region" description="Polar residues" evidence="2">
    <location>
        <begin position="18"/>
        <end position="27"/>
    </location>
</feature>
<dbReference type="Gene3D" id="1.25.40.10">
    <property type="entry name" value="Tetratricopeptide repeat domain"/>
    <property type="match status" value="3"/>
</dbReference>
<dbReference type="Pfam" id="PF13374">
    <property type="entry name" value="TPR_10"/>
    <property type="match status" value="1"/>
</dbReference>
<proteinExistence type="predicted"/>
<comment type="caution">
    <text evidence="3">The sequence shown here is derived from an EMBL/GenBank/DDBJ whole genome shotgun (WGS) entry which is preliminary data.</text>
</comment>
<dbReference type="FunFam" id="1.25.40.10:FF:001025">
    <property type="entry name" value="Protein KINESIN LIGHT CHAIN-RELATED 2"/>
    <property type="match status" value="1"/>
</dbReference>
<sequence length="728" mass="79141">MPGLLIDEIHEVEVMNGLNENGSSVATKENVGENNDQEKGSTTRSFENGGVETEEETEIVEPSIQQLYENVCEMQSSDRSPSRRSFGSYGDESNIDSELRYLVGGGMREVEIIEEDEEEVQKPENVEDSPTDSGSKKGRLSGKVDNSQSASTNTQEKPTKLSSEASGKSSSKSPEEITSSGNKNEKIAKKSVTGGTLRKPRNSKYGTKEGSDNPDLGPLLLKQAKDLLSSGDNLQKALALSLRATKSFEKYCNNSGKPSLDAVMCLHVTAAIYCNLGQYDDAIPLLDKSVQIPVIEEGEDQALAKFAGYMQLGDTYAMVGQLENSITCYMTGLEVQRKVLGETDPRIGETCRYLAEAHVQALQFDEAENLCQIALDMHRSNGSPASLEEAADRRLMGLICETKGDHEAALEHLVLASMAMVANGQEAEVASVDCSIGDTYLSLNRYDEAIHAYEKALTALKSSKGENHPAVASVFVRLADLYNKTGQFRDSKSYCEKALKIYGKPVPGMAPEETASGLTDISAIYESMNELEPALNLLQKALKVYQDTPGHQNTIAGIEAQTGVIQYMLGSYSEAYNSFKSSISKLRANGGKKSAFFGVALNQMGLACVQLYAVNEAIDLFEEARGILEQECGPYHPDTLGVYSNLAGTYDAVGRLDDAIEVLEHVVGMREEKLGTANPDVDDEKKRLAELLKEAGRGRNRKARSLENLLDSNRRPSNTTINGNGVKV</sequence>
<feature type="repeat" description="TPR" evidence="1">
    <location>
        <begin position="430"/>
        <end position="463"/>
    </location>
</feature>